<gene>
    <name evidence="3" type="ORF">OVY01_13055</name>
</gene>
<dbReference type="Proteomes" id="UP001082899">
    <property type="component" value="Unassembled WGS sequence"/>
</dbReference>
<comment type="caution">
    <text evidence="3">The sequence shown here is derived from an EMBL/GenBank/DDBJ whole genome shotgun (WGS) entry which is preliminary data.</text>
</comment>
<sequence>MNRRRFVVSTLSAASLTVVGSSRVHAASRWPDTHRAEPGPGRAPSVMPPQSRHLIVIELAGGNDGLNTVVPVTDPLYRRLRPTLALDATQTVPLDGTRHLHVALTPLLPLWRAGEFAIVEGVGARGPGLGHFRAAQVRRSGSRVDVHQHDDWLDRALAAQAAAGVPAGTVWRPNGGGNAAPAHAGRFSDVAHRAADELIATSGMSVMRLTVPGFDTHCRQGVRHATALTELAGGIAVLHRRLQRAGRWNDVVIMTTSEFGRAAAENAEGGTEHGGAAPQLLLGGHLRGGFHGVPPRLDAHGGTIAPGVDHRRVLAAILESWWGMKPAAVLADAPAALPGLFRV</sequence>
<evidence type="ECO:0000313" key="4">
    <source>
        <dbReference type="Proteomes" id="UP001082899"/>
    </source>
</evidence>
<feature type="signal peptide" evidence="2">
    <location>
        <begin position="1"/>
        <end position="26"/>
    </location>
</feature>
<dbReference type="RefSeq" id="WP_267848019.1">
    <property type="nucleotide sequence ID" value="NZ_JAPMXC010000002.1"/>
</dbReference>
<protein>
    <submittedName>
        <fullName evidence="3">DUF1501 domain-containing protein</fullName>
    </submittedName>
</protein>
<dbReference type="PANTHER" id="PTHR43737:SF1">
    <property type="entry name" value="DUF1501 DOMAIN-CONTAINING PROTEIN"/>
    <property type="match status" value="1"/>
</dbReference>
<evidence type="ECO:0000313" key="3">
    <source>
        <dbReference type="EMBL" id="MCY0388148.1"/>
    </source>
</evidence>
<dbReference type="PANTHER" id="PTHR43737">
    <property type="entry name" value="BLL7424 PROTEIN"/>
    <property type="match status" value="1"/>
</dbReference>
<proteinExistence type="predicted"/>
<keyword evidence="4" id="KW-1185">Reference proteome</keyword>
<evidence type="ECO:0000256" key="2">
    <source>
        <dbReference type="SAM" id="SignalP"/>
    </source>
</evidence>
<name>A0ABT3ZNM1_9BURK</name>
<accession>A0ABT3ZNM1</accession>
<feature type="chain" id="PRO_5045879029" evidence="2">
    <location>
        <begin position="27"/>
        <end position="343"/>
    </location>
</feature>
<feature type="region of interest" description="Disordered" evidence="1">
    <location>
        <begin position="27"/>
        <end position="48"/>
    </location>
</feature>
<reference evidence="3" key="1">
    <citation type="submission" date="2022-11" db="EMBL/GenBank/DDBJ databases">
        <title>Robbsia betulipollinis sp. nov., isolated from pollen of birch (Betula pendula).</title>
        <authorList>
            <person name="Shi H."/>
            <person name="Ambika Manirajan B."/>
            <person name="Ratering S."/>
            <person name="Geissler-Plaum R."/>
            <person name="Schnell S."/>
        </authorList>
    </citation>
    <scope>NUCLEOTIDE SEQUENCE</scope>
    <source>
        <strain evidence="3">Bb-Pol-6</strain>
    </source>
</reference>
<evidence type="ECO:0000256" key="1">
    <source>
        <dbReference type="SAM" id="MobiDB-lite"/>
    </source>
</evidence>
<dbReference type="InterPro" id="IPR010869">
    <property type="entry name" value="DUF1501"/>
</dbReference>
<dbReference type="EMBL" id="JAPMXC010000002">
    <property type="protein sequence ID" value="MCY0388148.1"/>
    <property type="molecule type" value="Genomic_DNA"/>
</dbReference>
<keyword evidence="2" id="KW-0732">Signal</keyword>
<dbReference type="Pfam" id="PF07394">
    <property type="entry name" value="DUF1501"/>
    <property type="match status" value="1"/>
</dbReference>
<organism evidence="3 4">
    <name type="scientific">Robbsia betulipollinis</name>
    <dbReference type="NCBI Taxonomy" id="2981849"/>
    <lineage>
        <taxon>Bacteria</taxon>
        <taxon>Pseudomonadati</taxon>
        <taxon>Pseudomonadota</taxon>
        <taxon>Betaproteobacteria</taxon>
        <taxon>Burkholderiales</taxon>
        <taxon>Burkholderiaceae</taxon>
        <taxon>Robbsia</taxon>
    </lineage>
</organism>